<sequence length="102" mass="11223">MGKVIPFVSSGTSTGFSYAIRDWSPAVQKEALRQRRAVIYMRQCAEELRQRGNAEGAAGTDLYANDLQAKLERYLMNMRPRPVVPTIPPSPAELARAGGSAR</sequence>
<organism evidence="1 2">
    <name type="scientific">Ameyamaea chiangmaiensis</name>
    <dbReference type="NCBI Taxonomy" id="442969"/>
    <lineage>
        <taxon>Bacteria</taxon>
        <taxon>Pseudomonadati</taxon>
        <taxon>Pseudomonadota</taxon>
        <taxon>Alphaproteobacteria</taxon>
        <taxon>Acetobacterales</taxon>
        <taxon>Acetobacteraceae</taxon>
        <taxon>Ameyamaea</taxon>
    </lineage>
</organism>
<gene>
    <name evidence="1" type="ORF">HUK82_00395</name>
</gene>
<evidence type="ECO:0000313" key="2">
    <source>
        <dbReference type="Proteomes" id="UP000585665"/>
    </source>
</evidence>
<dbReference type="RefSeq" id="WP_176612048.1">
    <property type="nucleotide sequence ID" value="NZ_JABXXR010000001.1"/>
</dbReference>
<comment type="caution">
    <text evidence="1">The sequence shown here is derived from an EMBL/GenBank/DDBJ whole genome shotgun (WGS) entry which is preliminary data.</text>
</comment>
<name>A0A850P2Y1_9PROT</name>
<accession>A0A850P2Y1</accession>
<dbReference type="EMBL" id="JABXXR010000001">
    <property type="protein sequence ID" value="NVN39025.1"/>
    <property type="molecule type" value="Genomic_DNA"/>
</dbReference>
<proteinExistence type="predicted"/>
<dbReference type="Proteomes" id="UP000585665">
    <property type="component" value="Unassembled WGS sequence"/>
</dbReference>
<evidence type="ECO:0000313" key="1">
    <source>
        <dbReference type="EMBL" id="NVN39025.1"/>
    </source>
</evidence>
<dbReference type="AlphaFoldDB" id="A0A850P2Y1"/>
<protein>
    <submittedName>
        <fullName evidence="1">Uncharacterized protein</fullName>
    </submittedName>
</protein>
<keyword evidence="2" id="KW-1185">Reference proteome</keyword>
<reference evidence="1 2" key="1">
    <citation type="submission" date="2020-06" db="EMBL/GenBank/DDBJ databases">
        <title>Description of novel acetic acid bacteria.</title>
        <authorList>
            <person name="Sombolestani A."/>
        </authorList>
    </citation>
    <scope>NUCLEOTIDE SEQUENCE [LARGE SCALE GENOMIC DNA]</scope>
    <source>
        <strain evidence="1 2">LMG 27010</strain>
    </source>
</reference>